<accession>A0ABV4C7M8</accession>
<dbReference type="InterPro" id="IPR046945">
    <property type="entry name" value="RHMD-like"/>
</dbReference>
<dbReference type="SUPFAM" id="SSF51604">
    <property type="entry name" value="Enolase C-terminal domain-like"/>
    <property type="match status" value="1"/>
</dbReference>
<evidence type="ECO:0000313" key="5">
    <source>
        <dbReference type="EMBL" id="MEY8018544.1"/>
    </source>
</evidence>
<evidence type="ECO:0000259" key="4">
    <source>
        <dbReference type="SMART" id="SM00922"/>
    </source>
</evidence>
<dbReference type="SMART" id="SM00922">
    <property type="entry name" value="MR_MLE"/>
    <property type="match status" value="1"/>
</dbReference>
<evidence type="ECO:0000256" key="2">
    <source>
        <dbReference type="ARBA" id="ARBA00022723"/>
    </source>
</evidence>
<evidence type="ECO:0000256" key="3">
    <source>
        <dbReference type="ARBA" id="ARBA00022842"/>
    </source>
</evidence>
<dbReference type="InterPro" id="IPR013342">
    <property type="entry name" value="Mandelate_racemase_C"/>
</dbReference>
<dbReference type="Pfam" id="PF13378">
    <property type="entry name" value="MR_MLE_C"/>
    <property type="match status" value="1"/>
</dbReference>
<dbReference type="Gene3D" id="3.20.20.120">
    <property type="entry name" value="Enolase-like C-terminal domain"/>
    <property type="match status" value="1"/>
</dbReference>
<dbReference type="SUPFAM" id="SSF54826">
    <property type="entry name" value="Enolase N-terminal domain-like"/>
    <property type="match status" value="1"/>
</dbReference>
<dbReference type="Pfam" id="PF02746">
    <property type="entry name" value="MR_MLE_N"/>
    <property type="match status" value="1"/>
</dbReference>
<evidence type="ECO:0000313" key="6">
    <source>
        <dbReference type="Proteomes" id="UP001564760"/>
    </source>
</evidence>
<protein>
    <submittedName>
        <fullName evidence="5">Enolase C-terminal domain-like protein</fullName>
    </submittedName>
</protein>
<feature type="domain" description="Mandelate racemase/muconate lactonizing enzyme C-terminal" evidence="4">
    <location>
        <begin position="142"/>
        <end position="254"/>
    </location>
</feature>
<proteinExistence type="predicted"/>
<keyword evidence="2" id="KW-0479">Metal-binding</keyword>
<dbReference type="Proteomes" id="UP001564760">
    <property type="component" value="Unassembled WGS sequence"/>
</dbReference>
<dbReference type="InterPro" id="IPR036849">
    <property type="entry name" value="Enolase-like_C_sf"/>
</dbReference>
<gene>
    <name evidence="5" type="ORF">AB8998_28055</name>
</gene>
<comment type="cofactor">
    <cofactor evidence="1">
        <name>Mg(2+)</name>
        <dbReference type="ChEBI" id="CHEBI:18420"/>
    </cofactor>
</comment>
<keyword evidence="3" id="KW-0460">Magnesium</keyword>
<sequence length="397" mass="44004">MKITGVDVVPFETFVDRIAFGQLLTDHRVVQTVTTLRTDDGAQGHYFGGHFHGDQDGLLAGDRALITQFLGPLLAGQDPFDRAEIWRQLWAAKLPENVCSVIDLALWDLAGRVTGLPVHKLLGGARERVKAYASSFNNLGTPDDYAAHAAECQKQGYRAYKIHPYHSWNPVTGEFALPRPSYVDADVEVCRAVRAAVGDEMVLMFDPWGAYHTYADALRVGRELQRLGFYWYEHPMPEHRVASYVRLARDLEIPLCSPEIAEGGIYTRADWIGRRASDISRIDVLRGGITGVMKAAGMCEAFGLRCEIHMSGFGNLQVLAATSEDVCEYYERGLLGPGVRYDTTPPYLKAPCDPLGPDGYVDVPSAPGLGYQIVWDYIDAHRLDESQAEPVAPLHPR</sequence>
<comment type="caution">
    <text evidence="5">The sequence shown here is derived from an EMBL/GenBank/DDBJ whole genome shotgun (WGS) entry which is preliminary data.</text>
</comment>
<dbReference type="PANTHER" id="PTHR13794">
    <property type="entry name" value="ENOLASE SUPERFAMILY, MANDELATE RACEMASE"/>
    <property type="match status" value="1"/>
</dbReference>
<dbReference type="Gene3D" id="3.30.390.10">
    <property type="entry name" value="Enolase-like, N-terminal domain"/>
    <property type="match status" value="1"/>
</dbReference>
<dbReference type="RefSeq" id="WP_369741152.1">
    <property type="nucleotide sequence ID" value="NZ_JBGEDP010000001.1"/>
</dbReference>
<dbReference type="InterPro" id="IPR013341">
    <property type="entry name" value="Mandelate_racemase_N_dom"/>
</dbReference>
<reference evidence="5 6" key="1">
    <citation type="submission" date="2024-08" db="EMBL/GenBank/DDBJ databases">
        <title>Mycobacterium servetensis sp. nov., a novel rapid-growing mycobacterial species recovered from a human patient in Zaragoza, Spain.</title>
        <authorList>
            <person name="Tristancho-Baro A.I."/>
            <person name="Buenestado-Serrano S."/>
            <person name="Garcia De Viedma D."/>
            <person name="Milagro-Beamonte A."/>
            <person name="Burillo N."/>
            <person name="Sanz S."/>
            <person name="Lopez-Calleja A.I."/>
            <person name="Penas-Utrilla D."/>
            <person name="Guardingo M."/>
            <person name="Garcia M.J."/>
            <person name="Vinuelas-Bayon J."/>
        </authorList>
    </citation>
    <scope>NUCLEOTIDE SEQUENCE [LARGE SCALE GENOMIC DNA]</scope>
    <source>
        <strain evidence="6">HUMS_12744610</strain>
    </source>
</reference>
<dbReference type="PANTHER" id="PTHR13794:SF58">
    <property type="entry name" value="MITOCHONDRIAL ENOLASE SUPERFAMILY MEMBER 1"/>
    <property type="match status" value="1"/>
</dbReference>
<dbReference type="InterPro" id="IPR029017">
    <property type="entry name" value="Enolase-like_N"/>
</dbReference>
<organism evidence="5 6">
    <name type="scientific">Mycobacterium servetii</name>
    <dbReference type="NCBI Taxonomy" id="3237418"/>
    <lineage>
        <taxon>Bacteria</taxon>
        <taxon>Bacillati</taxon>
        <taxon>Actinomycetota</taxon>
        <taxon>Actinomycetes</taxon>
        <taxon>Mycobacteriales</taxon>
        <taxon>Mycobacteriaceae</taxon>
        <taxon>Mycobacterium</taxon>
    </lineage>
</organism>
<dbReference type="EMBL" id="JBGEDP010000001">
    <property type="protein sequence ID" value="MEY8018544.1"/>
    <property type="molecule type" value="Genomic_DNA"/>
</dbReference>
<name>A0ABV4C7M8_9MYCO</name>
<dbReference type="InterPro" id="IPR029065">
    <property type="entry name" value="Enolase_C-like"/>
</dbReference>
<evidence type="ECO:0000256" key="1">
    <source>
        <dbReference type="ARBA" id="ARBA00001946"/>
    </source>
</evidence>
<keyword evidence="6" id="KW-1185">Reference proteome</keyword>